<dbReference type="GO" id="GO:0004089">
    <property type="term" value="F:carbonate dehydratase activity"/>
    <property type="evidence" value="ECO:0007669"/>
    <property type="project" value="UniProtKB-UniRule"/>
</dbReference>
<keyword evidence="3 7" id="KW-0479">Metal-binding</keyword>
<dbReference type="Proteomes" id="UP000243884">
    <property type="component" value="Unassembled WGS sequence"/>
</dbReference>
<organism evidence="9 10">
    <name type="scientific">Aerococcus suis</name>
    <dbReference type="NCBI Taxonomy" id="371602"/>
    <lineage>
        <taxon>Bacteria</taxon>
        <taxon>Bacillati</taxon>
        <taxon>Bacillota</taxon>
        <taxon>Bacilli</taxon>
        <taxon>Lactobacillales</taxon>
        <taxon>Aerococcaceae</taxon>
        <taxon>Aerococcus</taxon>
    </lineage>
</organism>
<dbReference type="GO" id="GO:0008270">
    <property type="term" value="F:zinc ion binding"/>
    <property type="evidence" value="ECO:0007669"/>
    <property type="project" value="UniProtKB-UniRule"/>
</dbReference>
<feature type="binding site" evidence="7">
    <location>
        <position position="39"/>
    </location>
    <ligand>
        <name>Zn(2+)</name>
        <dbReference type="ChEBI" id="CHEBI:29105"/>
    </ligand>
</feature>
<feature type="binding site" evidence="7">
    <location>
        <position position="41"/>
    </location>
    <ligand>
        <name>Zn(2+)</name>
        <dbReference type="ChEBI" id="CHEBI:29105"/>
    </ligand>
</feature>
<evidence type="ECO:0000256" key="5">
    <source>
        <dbReference type="ARBA" id="ARBA00023239"/>
    </source>
</evidence>
<dbReference type="InterPro" id="IPR036874">
    <property type="entry name" value="Carbonic_anhydrase_sf"/>
</dbReference>
<evidence type="ECO:0000313" key="9">
    <source>
        <dbReference type="EMBL" id="SMC43222.1"/>
    </source>
</evidence>
<dbReference type="PROSITE" id="PS00704">
    <property type="entry name" value="PROK_CO2_ANHYDRASE_1"/>
    <property type="match status" value="1"/>
</dbReference>
<dbReference type="PANTHER" id="PTHR11002:SF76">
    <property type="entry name" value="CARBONIC ANHYDRASE"/>
    <property type="match status" value="1"/>
</dbReference>
<evidence type="ECO:0000256" key="2">
    <source>
        <dbReference type="ARBA" id="ARBA00012925"/>
    </source>
</evidence>
<gene>
    <name evidence="9" type="ORF">SAMN04487984_1126</name>
</gene>
<dbReference type="EMBL" id="FWXK01000005">
    <property type="protein sequence ID" value="SMC43222.1"/>
    <property type="molecule type" value="Genomic_DNA"/>
</dbReference>
<evidence type="ECO:0000256" key="4">
    <source>
        <dbReference type="ARBA" id="ARBA00022833"/>
    </source>
</evidence>
<dbReference type="PANTHER" id="PTHR11002">
    <property type="entry name" value="CARBONIC ANHYDRASE"/>
    <property type="match status" value="1"/>
</dbReference>
<protein>
    <recommendedName>
        <fullName evidence="2 8">Carbonic anhydrase</fullName>
        <ecNumber evidence="2 8">4.2.1.1</ecNumber>
    </recommendedName>
    <alternativeName>
        <fullName evidence="8">Carbonate dehydratase</fullName>
    </alternativeName>
</protein>
<dbReference type="Pfam" id="PF00484">
    <property type="entry name" value="Pro_CA"/>
    <property type="match status" value="1"/>
</dbReference>
<dbReference type="InterPro" id="IPR001765">
    <property type="entry name" value="Carbonic_anhydrase"/>
</dbReference>
<name>A0A1W1Z4I1_9LACT</name>
<comment type="function">
    <text evidence="8">Reversible hydration of carbon dioxide.</text>
</comment>
<dbReference type="EC" id="4.2.1.1" evidence="2 8"/>
<proteinExistence type="inferred from homology"/>
<dbReference type="GO" id="GO:0015976">
    <property type="term" value="P:carbon utilization"/>
    <property type="evidence" value="ECO:0007669"/>
    <property type="project" value="InterPro"/>
</dbReference>
<feature type="binding site" evidence="7">
    <location>
        <position position="102"/>
    </location>
    <ligand>
        <name>Zn(2+)</name>
        <dbReference type="ChEBI" id="CHEBI:29105"/>
    </ligand>
</feature>
<keyword evidence="5 8" id="KW-0456">Lyase</keyword>
<evidence type="ECO:0000256" key="1">
    <source>
        <dbReference type="ARBA" id="ARBA00006217"/>
    </source>
</evidence>
<comment type="cofactor">
    <cofactor evidence="7">
        <name>Zn(2+)</name>
        <dbReference type="ChEBI" id="CHEBI:29105"/>
    </cofactor>
    <text evidence="7">Binds 1 zinc ion per subunit.</text>
</comment>
<dbReference type="SMART" id="SM00947">
    <property type="entry name" value="Pro_CA"/>
    <property type="match status" value="1"/>
</dbReference>
<dbReference type="InterPro" id="IPR015892">
    <property type="entry name" value="Carbonic_anhydrase_CS"/>
</dbReference>
<evidence type="ECO:0000256" key="8">
    <source>
        <dbReference type="RuleBase" id="RU003956"/>
    </source>
</evidence>
<dbReference type="Gene3D" id="3.40.1050.10">
    <property type="entry name" value="Carbonic anhydrase"/>
    <property type="match status" value="1"/>
</dbReference>
<evidence type="ECO:0000256" key="6">
    <source>
        <dbReference type="ARBA" id="ARBA00048348"/>
    </source>
</evidence>
<reference evidence="10" key="1">
    <citation type="submission" date="2017-04" db="EMBL/GenBank/DDBJ databases">
        <authorList>
            <person name="Varghese N."/>
            <person name="Submissions S."/>
        </authorList>
    </citation>
    <scope>NUCLEOTIDE SEQUENCE [LARGE SCALE GENOMIC DNA]</scope>
    <source>
        <strain evidence="10">DSM 21500</strain>
    </source>
</reference>
<dbReference type="OrthoDB" id="9769739at2"/>
<sequence length="208" mass="23487">MDDFKARYQEFLTHDYQPKKEKYAKLKDAQHPHTLFITCSDSRVVPERLLNANPGEIFEMRNIGNIVPEMSRVDKGYGLATMAAIEFAVKELQVKYIIVCGHSNCGGCKNALTPTEALDTMPSVKNWLAQLMPLSIQVKMERQNDSLGKQEEALEKLNVKTQYYHLLNIPVVAESIGNGELSVHGWYYEVGNGKLSAYDQDEDAFLAL</sequence>
<dbReference type="PROSITE" id="PS00705">
    <property type="entry name" value="PROK_CO2_ANHYDRASE_2"/>
    <property type="match status" value="1"/>
</dbReference>
<dbReference type="SUPFAM" id="SSF53056">
    <property type="entry name" value="beta-carbonic anhydrase, cab"/>
    <property type="match status" value="1"/>
</dbReference>
<evidence type="ECO:0000256" key="7">
    <source>
        <dbReference type="PIRSR" id="PIRSR601765-1"/>
    </source>
</evidence>
<keyword evidence="4 7" id="KW-0862">Zinc</keyword>
<evidence type="ECO:0000256" key="3">
    <source>
        <dbReference type="ARBA" id="ARBA00022723"/>
    </source>
</evidence>
<dbReference type="RefSeq" id="WP_084099248.1">
    <property type="nucleotide sequence ID" value="NZ_FWXK01000005.1"/>
</dbReference>
<dbReference type="STRING" id="371602.SAMN04487984_1126"/>
<accession>A0A1W1Z4I1</accession>
<keyword evidence="10" id="KW-1185">Reference proteome</keyword>
<comment type="catalytic activity">
    <reaction evidence="6 8">
        <text>hydrogencarbonate + H(+) = CO2 + H2O</text>
        <dbReference type="Rhea" id="RHEA:10748"/>
        <dbReference type="ChEBI" id="CHEBI:15377"/>
        <dbReference type="ChEBI" id="CHEBI:15378"/>
        <dbReference type="ChEBI" id="CHEBI:16526"/>
        <dbReference type="ChEBI" id="CHEBI:17544"/>
        <dbReference type="EC" id="4.2.1.1"/>
    </reaction>
</comment>
<evidence type="ECO:0000313" key="10">
    <source>
        <dbReference type="Proteomes" id="UP000243884"/>
    </source>
</evidence>
<feature type="binding site" evidence="7">
    <location>
        <position position="105"/>
    </location>
    <ligand>
        <name>Zn(2+)</name>
        <dbReference type="ChEBI" id="CHEBI:29105"/>
    </ligand>
</feature>
<comment type="similarity">
    <text evidence="1 8">Belongs to the beta-class carbonic anhydrase family.</text>
</comment>
<dbReference type="AlphaFoldDB" id="A0A1W1Z4I1"/>